<proteinExistence type="predicted"/>
<reference evidence="1" key="1">
    <citation type="submission" date="2021-05" db="EMBL/GenBank/DDBJ databases">
        <authorList>
            <person name="Scholz U."/>
            <person name="Mascher M."/>
            <person name="Fiebig A."/>
        </authorList>
    </citation>
    <scope>NUCLEOTIDE SEQUENCE [LARGE SCALE GENOMIC DNA]</scope>
</reference>
<organism evidence="1 2">
    <name type="scientific">Avena sativa</name>
    <name type="common">Oat</name>
    <dbReference type="NCBI Taxonomy" id="4498"/>
    <lineage>
        <taxon>Eukaryota</taxon>
        <taxon>Viridiplantae</taxon>
        <taxon>Streptophyta</taxon>
        <taxon>Embryophyta</taxon>
        <taxon>Tracheophyta</taxon>
        <taxon>Spermatophyta</taxon>
        <taxon>Magnoliopsida</taxon>
        <taxon>Liliopsida</taxon>
        <taxon>Poales</taxon>
        <taxon>Poaceae</taxon>
        <taxon>BOP clade</taxon>
        <taxon>Pooideae</taxon>
        <taxon>Poodae</taxon>
        <taxon>Poeae</taxon>
        <taxon>Poeae Chloroplast Group 1 (Aveneae type)</taxon>
        <taxon>Aveninae</taxon>
        <taxon>Avena</taxon>
    </lineage>
</organism>
<dbReference type="EnsemblPlants" id="AVESA.00010b.r2.1DG0160870.1">
    <property type="protein sequence ID" value="AVESA.00010b.r2.1DG0160870.1.CDS.1"/>
    <property type="gene ID" value="AVESA.00010b.r2.1DG0160870"/>
</dbReference>
<keyword evidence="2" id="KW-1185">Reference proteome</keyword>
<sequence length="185" mass="20339">MASLDELDSTLILLCLVFVVSCCFTVVVRGFRSGGGKDAVRVLPPSPWGLPIIGNLHNLGGVHPHRSLQALARRHGRALFLLRIGSVPAVVVSSASLAEAVLRTQDHVFCSRPQQYTALGTLYGCRDIAFSPYGERWRQIRRISVVHLLSVKRVDSFRELRVAEVARFVQRIRRAASGAAKVNVS</sequence>
<evidence type="ECO:0000313" key="2">
    <source>
        <dbReference type="Proteomes" id="UP001732700"/>
    </source>
</evidence>
<reference evidence="1" key="2">
    <citation type="submission" date="2025-09" db="UniProtKB">
        <authorList>
            <consortium name="EnsemblPlants"/>
        </authorList>
    </citation>
    <scope>IDENTIFICATION</scope>
</reference>
<dbReference type="Proteomes" id="UP001732700">
    <property type="component" value="Chromosome 1D"/>
</dbReference>
<name>A0ACD5U0X6_AVESA</name>
<accession>A0ACD5U0X6</accession>
<protein>
    <submittedName>
        <fullName evidence="1">Uncharacterized protein</fullName>
    </submittedName>
</protein>
<evidence type="ECO:0000313" key="1">
    <source>
        <dbReference type="EnsemblPlants" id="AVESA.00010b.r2.1DG0160870.1.CDS.1"/>
    </source>
</evidence>